<organism evidence="1 2">
    <name type="scientific">Thiohalobacter thiocyanaticus</name>
    <dbReference type="NCBI Taxonomy" id="585455"/>
    <lineage>
        <taxon>Bacteria</taxon>
        <taxon>Pseudomonadati</taxon>
        <taxon>Pseudomonadota</taxon>
        <taxon>Gammaproteobacteria</taxon>
        <taxon>Thiohalobacterales</taxon>
        <taxon>Thiohalobacteraceae</taxon>
        <taxon>Thiohalobacter</taxon>
    </lineage>
</organism>
<accession>A0A1Z4VPT6</accession>
<evidence type="ECO:0000313" key="1">
    <source>
        <dbReference type="EMBL" id="BAZ93649.1"/>
    </source>
</evidence>
<sequence>MSKLSLEVLRRCVFPCTISEDPDVILGASFGEDVALTRVGDDILVSHMDPIVGAIGNIGWLAVHVRLCPREA</sequence>
<protein>
    <submittedName>
        <fullName evidence="1">Hydrogenase maturation factor</fullName>
    </submittedName>
</protein>
<proteinExistence type="predicted"/>
<dbReference type="SUPFAM" id="SSF55326">
    <property type="entry name" value="PurM N-terminal domain-like"/>
    <property type="match status" value="1"/>
</dbReference>
<dbReference type="KEGG" id="ttc:FOKN1_1250"/>
<dbReference type="AlphaFoldDB" id="A0A1Z4VPT6"/>
<dbReference type="EMBL" id="AP018052">
    <property type="protein sequence ID" value="BAZ93649.1"/>
    <property type="molecule type" value="Genomic_DNA"/>
</dbReference>
<dbReference type="InterPro" id="IPR036921">
    <property type="entry name" value="PurM-like_N_sf"/>
</dbReference>
<dbReference type="Proteomes" id="UP000218765">
    <property type="component" value="Chromosome"/>
</dbReference>
<reference evidence="1 2" key="1">
    <citation type="submission" date="2017-05" db="EMBL/GenBank/DDBJ databases">
        <title>Thiocyanate degradation by Thiohalobacter thiocyanaticus FOKN1.</title>
        <authorList>
            <person name="Oshiki M."/>
            <person name="Fukushima T."/>
            <person name="Kawano S."/>
            <person name="Nakagawa J."/>
        </authorList>
    </citation>
    <scope>NUCLEOTIDE SEQUENCE [LARGE SCALE GENOMIC DNA]</scope>
    <source>
        <strain evidence="1 2">FOKN1</strain>
    </source>
</reference>
<evidence type="ECO:0000313" key="2">
    <source>
        <dbReference type="Proteomes" id="UP000218765"/>
    </source>
</evidence>
<gene>
    <name evidence="1" type="ORF">FOKN1_1250</name>
</gene>
<name>A0A1Z4VPT6_9GAMM</name>
<keyword evidence="2" id="KW-1185">Reference proteome</keyword>